<dbReference type="GO" id="GO:0019786">
    <property type="term" value="F:protein-phosphatidylethanolamide deconjugating activity"/>
    <property type="evidence" value="ECO:0007669"/>
    <property type="project" value="InterPro"/>
</dbReference>
<dbReference type="Proteomes" id="UP000192247">
    <property type="component" value="Unassembled WGS sequence"/>
</dbReference>
<dbReference type="InterPro" id="IPR005078">
    <property type="entry name" value="Peptidase_C54"/>
</dbReference>
<dbReference type="AlphaFoldDB" id="A0A1V9XUY2"/>
<keyword evidence="15" id="KW-1185">Reference proteome</keyword>
<dbReference type="EC" id="3.4.22.-" evidence="11"/>
<dbReference type="GO" id="GO:0016485">
    <property type="term" value="P:protein processing"/>
    <property type="evidence" value="ECO:0007669"/>
    <property type="project" value="TreeGrafter"/>
</dbReference>
<comment type="function">
    <text evidence="11">Cysteine protease that plays a key role in autophagy by mediating both proteolytic activation and delipidation of ATG8 family proteins.</text>
</comment>
<dbReference type="Pfam" id="PF03416">
    <property type="entry name" value="Peptidase_C54"/>
    <property type="match status" value="1"/>
</dbReference>
<sequence>MAESKGLLTYEPACLSHAEFPEVENPVWLLGTKYIVKEDGPEAVRRAFRSLLWLTYRRGFTSIDGEGGPTSDMGWGCMLRAGQMMLAQALVRRHLGRGWQWSPNSCEIERREDYLRLLRLFQDKKTATFSIHQVALMGQSDGKPVGEWFGPNTVAQALKRLVQYDKWSDLRMHVAMDHMLVLSEIRGLCQLAGDESWKPLVLVIPLRLGLADMNEIYTYALASALKIRSSLGMLGGRPSHALYFVGLQADQLVFLDPHTTQNFVDLDQEPLDDTSYHCWNAQRMSINDIDPSIALCFYLSSEAELEEWCHEARTHLVDSSGHMLFEITEAAPSWPSCDAALVPETVSTEKPGASSTTRPHSSDDTSFDRRYDTSDDEFEIL</sequence>
<evidence type="ECO:0000256" key="1">
    <source>
        <dbReference type="ARBA" id="ARBA00004496"/>
    </source>
</evidence>
<dbReference type="SUPFAM" id="SSF54001">
    <property type="entry name" value="Cysteine proteinases"/>
    <property type="match status" value="1"/>
</dbReference>
<evidence type="ECO:0000256" key="8">
    <source>
        <dbReference type="ARBA" id="ARBA00022927"/>
    </source>
</evidence>
<dbReference type="GO" id="GO:0000423">
    <property type="term" value="P:mitophagy"/>
    <property type="evidence" value="ECO:0007669"/>
    <property type="project" value="TreeGrafter"/>
</dbReference>
<reference evidence="14 15" key="1">
    <citation type="journal article" date="2017" name="Gigascience">
        <title>Draft genome of the honey bee ectoparasitic mite, Tropilaelaps mercedesae, is shaped by the parasitic life history.</title>
        <authorList>
            <person name="Dong X."/>
            <person name="Armstrong S.D."/>
            <person name="Xia D."/>
            <person name="Makepeace B.L."/>
            <person name="Darby A.C."/>
            <person name="Kadowaki T."/>
        </authorList>
    </citation>
    <scope>NUCLEOTIDE SEQUENCE [LARGE SCALE GENOMIC DNA]</scope>
    <source>
        <strain evidence="14">Wuxi-XJTLU</strain>
    </source>
</reference>
<dbReference type="PANTHER" id="PTHR22624">
    <property type="entry name" value="CYSTEINE PROTEASE ATG4"/>
    <property type="match status" value="1"/>
</dbReference>
<comment type="similarity">
    <text evidence="2 11">Belongs to the peptidase C54 family.</text>
</comment>
<organism evidence="14 15">
    <name type="scientific">Tropilaelaps mercedesae</name>
    <dbReference type="NCBI Taxonomy" id="418985"/>
    <lineage>
        <taxon>Eukaryota</taxon>
        <taxon>Metazoa</taxon>
        <taxon>Ecdysozoa</taxon>
        <taxon>Arthropoda</taxon>
        <taxon>Chelicerata</taxon>
        <taxon>Arachnida</taxon>
        <taxon>Acari</taxon>
        <taxon>Parasitiformes</taxon>
        <taxon>Mesostigmata</taxon>
        <taxon>Gamasina</taxon>
        <taxon>Dermanyssoidea</taxon>
        <taxon>Laelapidae</taxon>
        <taxon>Tropilaelaps</taxon>
    </lineage>
</organism>
<keyword evidence="3" id="KW-0813">Transport</keyword>
<evidence type="ECO:0000259" key="13">
    <source>
        <dbReference type="Pfam" id="PF03416"/>
    </source>
</evidence>
<dbReference type="GO" id="GO:0004197">
    <property type="term" value="F:cysteine-type endopeptidase activity"/>
    <property type="evidence" value="ECO:0007669"/>
    <property type="project" value="TreeGrafter"/>
</dbReference>
<keyword evidence="8 11" id="KW-0653">Protein transport</keyword>
<dbReference type="FunCoup" id="A0A1V9XUY2">
    <property type="interactions" value="500"/>
</dbReference>
<evidence type="ECO:0000313" key="15">
    <source>
        <dbReference type="Proteomes" id="UP000192247"/>
    </source>
</evidence>
<dbReference type="STRING" id="418985.A0A1V9XUY2"/>
<feature type="domain" description="Peptidase C54 catalytic" evidence="13">
    <location>
        <begin position="42"/>
        <end position="310"/>
    </location>
</feature>
<evidence type="ECO:0000256" key="2">
    <source>
        <dbReference type="ARBA" id="ARBA00010958"/>
    </source>
</evidence>
<dbReference type="InterPro" id="IPR038765">
    <property type="entry name" value="Papain-like_cys_pep_sf"/>
</dbReference>
<evidence type="ECO:0000256" key="10">
    <source>
        <dbReference type="ARBA" id="ARBA00029362"/>
    </source>
</evidence>
<feature type="region of interest" description="Disordered" evidence="12">
    <location>
        <begin position="345"/>
        <end position="381"/>
    </location>
</feature>
<accession>A0A1V9XUY2</accession>
<evidence type="ECO:0000256" key="12">
    <source>
        <dbReference type="SAM" id="MobiDB-lite"/>
    </source>
</evidence>
<dbReference type="GO" id="GO:0005737">
    <property type="term" value="C:cytoplasm"/>
    <property type="evidence" value="ECO:0007669"/>
    <property type="project" value="UniProtKB-SubCell"/>
</dbReference>
<evidence type="ECO:0000256" key="3">
    <source>
        <dbReference type="ARBA" id="ARBA00022448"/>
    </source>
</evidence>
<evidence type="ECO:0000256" key="5">
    <source>
        <dbReference type="ARBA" id="ARBA00022670"/>
    </source>
</evidence>
<proteinExistence type="inferred from homology"/>
<dbReference type="InterPro" id="IPR046792">
    <property type="entry name" value="Peptidase_C54_cat"/>
</dbReference>
<evidence type="ECO:0000256" key="6">
    <source>
        <dbReference type="ARBA" id="ARBA00022801"/>
    </source>
</evidence>
<dbReference type="InParanoid" id="A0A1V9XUY2"/>
<feature type="compositionally biased region" description="Polar residues" evidence="12">
    <location>
        <begin position="345"/>
        <end position="359"/>
    </location>
</feature>
<dbReference type="GO" id="GO:0034727">
    <property type="term" value="P:piecemeal microautophagy of the nucleus"/>
    <property type="evidence" value="ECO:0007669"/>
    <property type="project" value="TreeGrafter"/>
</dbReference>
<evidence type="ECO:0000256" key="7">
    <source>
        <dbReference type="ARBA" id="ARBA00022807"/>
    </source>
</evidence>
<evidence type="ECO:0000256" key="11">
    <source>
        <dbReference type="RuleBase" id="RU363115"/>
    </source>
</evidence>
<keyword evidence="5 11" id="KW-0645">Protease</keyword>
<name>A0A1V9XUY2_9ACAR</name>
<evidence type="ECO:0000313" key="14">
    <source>
        <dbReference type="EMBL" id="OQR77168.1"/>
    </source>
</evidence>
<dbReference type="GO" id="GO:0035973">
    <property type="term" value="P:aggrephagy"/>
    <property type="evidence" value="ECO:0007669"/>
    <property type="project" value="TreeGrafter"/>
</dbReference>
<comment type="caution">
    <text evidence="14">The sequence shown here is derived from an EMBL/GenBank/DDBJ whole genome shotgun (WGS) entry which is preliminary data.</text>
</comment>
<feature type="compositionally biased region" description="Basic and acidic residues" evidence="12">
    <location>
        <begin position="360"/>
        <end position="373"/>
    </location>
</feature>
<keyword evidence="4 11" id="KW-0963">Cytoplasm</keyword>
<comment type="subcellular location">
    <subcellularLocation>
        <location evidence="1 11">Cytoplasm</location>
    </subcellularLocation>
</comment>
<keyword evidence="9 11" id="KW-0072">Autophagy</keyword>
<gene>
    <name evidence="14" type="ORF">BIW11_02951</name>
</gene>
<keyword evidence="7" id="KW-0788">Thiol protease</keyword>
<evidence type="ECO:0000256" key="9">
    <source>
        <dbReference type="ARBA" id="ARBA00023006"/>
    </source>
</evidence>
<protein>
    <recommendedName>
        <fullName evidence="11">Cysteine protease</fullName>
        <ecNumber evidence="11">3.4.22.-</ecNumber>
    </recommendedName>
</protein>
<dbReference type="GO" id="GO:0015031">
    <property type="term" value="P:protein transport"/>
    <property type="evidence" value="ECO:0007669"/>
    <property type="project" value="UniProtKB-KW"/>
</dbReference>
<evidence type="ECO:0000256" key="4">
    <source>
        <dbReference type="ARBA" id="ARBA00022490"/>
    </source>
</evidence>
<keyword evidence="6 11" id="KW-0378">Hydrolase</keyword>
<comment type="catalytic activity">
    <reaction evidence="10">
        <text>[protein]-C-terminal L-amino acid-glycyl-phosphatidylethanolamide + H2O = [protein]-C-terminal L-amino acid-glycine + a 1,2-diacyl-sn-glycero-3-phosphoethanolamine</text>
        <dbReference type="Rhea" id="RHEA:67548"/>
        <dbReference type="Rhea" id="RHEA-COMP:17323"/>
        <dbReference type="Rhea" id="RHEA-COMP:17324"/>
        <dbReference type="ChEBI" id="CHEBI:15377"/>
        <dbReference type="ChEBI" id="CHEBI:64612"/>
        <dbReference type="ChEBI" id="CHEBI:172940"/>
        <dbReference type="ChEBI" id="CHEBI:172941"/>
    </reaction>
    <physiologicalReaction direction="left-to-right" evidence="10">
        <dbReference type="Rhea" id="RHEA:67549"/>
    </physiologicalReaction>
</comment>
<dbReference type="OrthoDB" id="2960936at2759"/>
<dbReference type="PANTHER" id="PTHR22624:SF49">
    <property type="entry name" value="CYSTEINE PROTEASE"/>
    <property type="match status" value="1"/>
</dbReference>
<dbReference type="EMBL" id="MNPL01003877">
    <property type="protein sequence ID" value="OQR77168.1"/>
    <property type="molecule type" value="Genomic_DNA"/>
</dbReference>
<dbReference type="GO" id="GO:0000045">
    <property type="term" value="P:autophagosome assembly"/>
    <property type="evidence" value="ECO:0007669"/>
    <property type="project" value="TreeGrafter"/>
</dbReference>